<comment type="caution">
    <text evidence="2">The sequence shown here is derived from an EMBL/GenBank/DDBJ whole genome shotgun (WGS) entry which is preliminary data.</text>
</comment>
<protein>
    <submittedName>
        <fullName evidence="2">Uncharacterized protein</fullName>
    </submittedName>
</protein>
<accession>A0ABU6UKC0</accession>
<proteinExistence type="predicted"/>
<feature type="compositionally biased region" description="Basic and acidic residues" evidence="1">
    <location>
        <begin position="29"/>
        <end position="43"/>
    </location>
</feature>
<feature type="compositionally biased region" description="Pro residues" evidence="1">
    <location>
        <begin position="245"/>
        <end position="264"/>
    </location>
</feature>
<feature type="region of interest" description="Disordered" evidence="1">
    <location>
        <begin position="1"/>
        <end position="43"/>
    </location>
</feature>
<name>A0ABU6UKC0_9FABA</name>
<sequence length="311" mass="35889">MHFTHYSTTMARTKRVDRTPLPTPRTRRDRAASQEETQREASHFSEAVFDSQEHYERSKKVFPRGVVHERRIRFSRLQPDYMRERLEELRWLFMYNKLDCINVTLVREFYSNFSSVNQQTVFMRGKHIPFIEGFLHDFLGASTGRQPIKHHTTFSMNMALLIYTLINGGKINLARIILDYMYHAAMGPSDQRLPFPLLITGFAAAFEVVPSPEDEYLTKPGKDHDCPFGDWRGEKKKAHKGDIAQPPPPPIPPLIHEPQAPPPSAASSSTAPASDPVQKIIKMLRRQERMLIDTQYMIPTANPNMEFPDLL</sequence>
<feature type="compositionally biased region" description="Low complexity" evidence="1">
    <location>
        <begin position="265"/>
        <end position="274"/>
    </location>
</feature>
<feature type="compositionally biased region" description="Polar residues" evidence="1">
    <location>
        <begin position="1"/>
        <end position="11"/>
    </location>
</feature>
<feature type="region of interest" description="Disordered" evidence="1">
    <location>
        <begin position="214"/>
        <end position="279"/>
    </location>
</feature>
<evidence type="ECO:0000313" key="2">
    <source>
        <dbReference type="EMBL" id="MED6161142.1"/>
    </source>
</evidence>
<organism evidence="2 3">
    <name type="scientific">Stylosanthes scabra</name>
    <dbReference type="NCBI Taxonomy" id="79078"/>
    <lineage>
        <taxon>Eukaryota</taxon>
        <taxon>Viridiplantae</taxon>
        <taxon>Streptophyta</taxon>
        <taxon>Embryophyta</taxon>
        <taxon>Tracheophyta</taxon>
        <taxon>Spermatophyta</taxon>
        <taxon>Magnoliopsida</taxon>
        <taxon>eudicotyledons</taxon>
        <taxon>Gunneridae</taxon>
        <taxon>Pentapetalae</taxon>
        <taxon>rosids</taxon>
        <taxon>fabids</taxon>
        <taxon>Fabales</taxon>
        <taxon>Fabaceae</taxon>
        <taxon>Papilionoideae</taxon>
        <taxon>50 kb inversion clade</taxon>
        <taxon>dalbergioids sensu lato</taxon>
        <taxon>Dalbergieae</taxon>
        <taxon>Pterocarpus clade</taxon>
        <taxon>Stylosanthes</taxon>
    </lineage>
</organism>
<gene>
    <name evidence="2" type="ORF">PIB30_057934</name>
</gene>
<reference evidence="2 3" key="1">
    <citation type="journal article" date="2023" name="Plants (Basel)">
        <title>Bridging the Gap: Combining Genomics and Transcriptomics Approaches to Understand Stylosanthes scabra, an Orphan Legume from the Brazilian Caatinga.</title>
        <authorList>
            <person name="Ferreira-Neto J.R.C."/>
            <person name="da Silva M.D."/>
            <person name="Binneck E."/>
            <person name="de Melo N.F."/>
            <person name="da Silva R.H."/>
            <person name="de Melo A.L.T.M."/>
            <person name="Pandolfi V."/>
            <person name="Bustamante F.O."/>
            <person name="Brasileiro-Vidal A.C."/>
            <person name="Benko-Iseppon A.M."/>
        </authorList>
    </citation>
    <scope>NUCLEOTIDE SEQUENCE [LARGE SCALE GENOMIC DNA]</scope>
    <source>
        <tissue evidence="2">Leaves</tissue>
    </source>
</reference>
<evidence type="ECO:0000256" key="1">
    <source>
        <dbReference type="SAM" id="MobiDB-lite"/>
    </source>
</evidence>
<keyword evidence="3" id="KW-1185">Reference proteome</keyword>
<dbReference type="Proteomes" id="UP001341840">
    <property type="component" value="Unassembled WGS sequence"/>
</dbReference>
<evidence type="ECO:0000313" key="3">
    <source>
        <dbReference type="Proteomes" id="UP001341840"/>
    </source>
</evidence>
<dbReference type="EMBL" id="JASCZI010121309">
    <property type="protein sequence ID" value="MED6161142.1"/>
    <property type="molecule type" value="Genomic_DNA"/>
</dbReference>
<feature type="compositionally biased region" description="Basic and acidic residues" evidence="1">
    <location>
        <begin position="216"/>
        <end position="233"/>
    </location>
</feature>